<feature type="transmembrane region" description="Helical" evidence="2">
    <location>
        <begin position="146"/>
        <end position="168"/>
    </location>
</feature>
<evidence type="ECO:0000313" key="3">
    <source>
        <dbReference type="EMBL" id="WIM96433.1"/>
    </source>
</evidence>
<dbReference type="RefSeq" id="WP_284917715.1">
    <property type="nucleotide sequence ID" value="NZ_CP126980.1"/>
</dbReference>
<protein>
    <submittedName>
        <fullName evidence="3">Uncharacterized protein</fullName>
    </submittedName>
</protein>
<dbReference type="EMBL" id="CP126980">
    <property type="protein sequence ID" value="WIM96433.1"/>
    <property type="molecule type" value="Genomic_DNA"/>
</dbReference>
<feature type="transmembrane region" description="Helical" evidence="2">
    <location>
        <begin position="31"/>
        <end position="52"/>
    </location>
</feature>
<reference evidence="3 4" key="1">
    <citation type="submission" date="2023-06" db="EMBL/GenBank/DDBJ databases">
        <authorList>
            <person name="Yushchuk O."/>
            <person name="Binda E."/>
            <person name="Ruckert-Reed C."/>
            <person name="Fedorenko V."/>
            <person name="Kalinowski J."/>
            <person name="Marinelli F."/>
        </authorList>
    </citation>
    <scope>NUCLEOTIDE SEQUENCE [LARGE SCALE GENOMIC DNA]</scope>
    <source>
        <strain evidence="3 4">NRRL 3884</strain>
    </source>
</reference>
<organism evidence="3 4">
    <name type="scientific">Actinoplanes oblitus</name>
    <dbReference type="NCBI Taxonomy" id="3040509"/>
    <lineage>
        <taxon>Bacteria</taxon>
        <taxon>Bacillati</taxon>
        <taxon>Actinomycetota</taxon>
        <taxon>Actinomycetes</taxon>
        <taxon>Micromonosporales</taxon>
        <taxon>Micromonosporaceae</taxon>
        <taxon>Actinoplanes</taxon>
    </lineage>
</organism>
<keyword evidence="2" id="KW-0812">Transmembrane</keyword>
<feature type="transmembrane region" description="Helical" evidence="2">
    <location>
        <begin position="174"/>
        <end position="195"/>
    </location>
</feature>
<name>A0ABY8WIV4_9ACTN</name>
<feature type="compositionally biased region" description="Polar residues" evidence="1">
    <location>
        <begin position="1"/>
        <end position="15"/>
    </location>
</feature>
<sequence>MTRSPETDGNVSSPPATAKPAGRGRSGTGQILRWLALAIVVVEAGLVLTGVLELRSALIIALGLELLLAVISLSMAVVMVRHYRRMRADGLPGMDAFCTSLEHVLPHPIGRLMSHEFRVFEGLWLLLRGRDAVPAGAEKFRYGRGLLPMLSILAALSVAEIIVVELLVPWRWVRIALLILTVYGILWIVGLLGAIHRKPHYLTADQAHLRFGHFGDIRVPIAAVADARVATVAGLRKTVQIDDGVAALSVLGSTTVEIRLVPGSEVVVSGTRRGDLTAIRFAADEPSMAAARINALRVSPS</sequence>
<keyword evidence="4" id="KW-1185">Reference proteome</keyword>
<feature type="region of interest" description="Disordered" evidence="1">
    <location>
        <begin position="1"/>
        <end position="25"/>
    </location>
</feature>
<evidence type="ECO:0000313" key="4">
    <source>
        <dbReference type="Proteomes" id="UP001240150"/>
    </source>
</evidence>
<feature type="transmembrane region" description="Helical" evidence="2">
    <location>
        <begin position="58"/>
        <end position="80"/>
    </location>
</feature>
<evidence type="ECO:0000256" key="1">
    <source>
        <dbReference type="SAM" id="MobiDB-lite"/>
    </source>
</evidence>
<accession>A0ABY8WIV4</accession>
<proteinExistence type="predicted"/>
<dbReference type="Proteomes" id="UP001240150">
    <property type="component" value="Chromosome"/>
</dbReference>
<evidence type="ECO:0000256" key="2">
    <source>
        <dbReference type="SAM" id="Phobius"/>
    </source>
</evidence>
<keyword evidence="2" id="KW-0472">Membrane</keyword>
<keyword evidence="2" id="KW-1133">Transmembrane helix</keyword>
<gene>
    <name evidence="3" type="ORF">ACTOB_008627</name>
</gene>